<protein>
    <recommendedName>
        <fullName evidence="2">YCII-related domain-containing protein</fullName>
    </recommendedName>
</protein>
<gene>
    <name evidence="3" type="ORF">G7070_04445</name>
</gene>
<dbReference type="Proteomes" id="UP000501058">
    <property type="component" value="Chromosome"/>
</dbReference>
<dbReference type="Gene3D" id="3.30.70.1060">
    <property type="entry name" value="Dimeric alpha+beta barrel"/>
    <property type="match status" value="1"/>
</dbReference>
<dbReference type="InterPro" id="IPR005545">
    <property type="entry name" value="YCII"/>
</dbReference>
<dbReference type="EMBL" id="CP049865">
    <property type="protein sequence ID" value="QIK71654.1"/>
    <property type="molecule type" value="Genomic_DNA"/>
</dbReference>
<dbReference type="KEGG" id="prv:G7070_04445"/>
<feature type="domain" description="YCII-related" evidence="2">
    <location>
        <begin position="27"/>
        <end position="117"/>
    </location>
</feature>
<evidence type="ECO:0000259" key="2">
    <source>
        <dbReference type="Pfam" id="PF03795"/>
    </source>
</evidence>
<reference evidence="3 4" key="1">
    <citation type="submission" date="2020-03" db="EMBL/GenBank/DDBJ databases">
        <title>Propioniciclava sp. nov., isolated from Hydrophilus acuminatus.</title>
        <authorList>
            <person name="Hyun D.-W."/>
            <person name="Bae J.-W."/>
        </authorList>
    </citation>
    <scope>NUCLEOTIDE SEQUENCE [LARGE SCALE GENOMIC DNA]</scope>
    <source>
        <strain evidence="3 4">HDW11</strain>
    </source>
</reference>
<proteinExistence type="inferred from homology"/>
<evidence type="ECO:0000313" key="3">
    <source>
        <dbReference type="EMBL" id="QIK71654.1"/>
    </source>
</evidence>
<evidence type="ECO:0000256" key="1">
    <source>
        <dbReference type="ARBA" id="ARBA00007689"/>
    </source>
</evidence>
<keyword evidence="4" id="KW-1185">Reference proteome</keyword>
<dbReference type="Pfam" id="PF03795">
    <property type="entry name" value="YCII"/>
    <property type="match status" value="1"/>
</dbReference>
<dbReference type="SUPFAM" id="SSF54909">
    <property type="entry name" value="Dimeric alpha+beta barrel"/>
    <property type="match status" value="1"/>
</dbReference>
<name>A0A6G7Y440_9ACTN</name>
<dbReference type="RefSeq" id="WP_166232268.1">
    <property type="nucleotide sequence ID" value="NZ_CP049865.1"/>
</dbReference>
<dbReference type="PANTHER" id="PTHR35174">
    <property type="entry name" value="BLL7171 PROTEIN-RELATED"/>
    <property type="match status" value="1"/>
</dbReference>
<evidence type="ECO:0000313" key="4">
    <source>
        <dbReference type="Proteomes" id="UP000501058"/>
    </source>
</evidence>
<accession>A0A6G7Y440</accession>
<organism evidence="3 4">
    <name type="scientific">Propioniciclava coleopterorum</name>
    <dbReference type="NCBI Taxonomy" id="2714937"/>
    <lineage>
        <taxon>Bacteria</taxon>
        <taxon>Bacillati</taxon>
        <taxon>Actinomycetota</taxon>
        <taxon>Actinomycetes</taxon>
        <taxon>Propionibacteriales</taxon>
        <taxon>Propionibacteriaceae</taxon>
        <taxon>Propioniciclava</taxon>
    </lineage>
</organism>
<sequence>MTQYFLTVPHDAGEEPTMESMLEFAPAELDALLAAVDAFNSDLTKAGAFVAAGGLQPPSAAVTVDVTGGVPRHTPGPFVDAPSYVGGFWIIEAPGMSEALAWAERASAALGSRIEVRALQEEPA</sequence>
<dbReference type="InterPro" id="IPR011008">
    <property type="entry name" value="Dimeric_a/b-barrel"/>
</dbReference>
<comment type="similarity">
    <text evidence="1">Belongs to the YciI family.</text>
</comment>
<dbReference type="AlphaFoldDB" id="A0A6G7Y440"/>
<dbReference type="PANTHER" id="PTHR35174:SF3">
    <property type="entry name" value="BLL7171 PROTEIN"/>
    <property type="match status" value="1"/>
</dbReference>